<dbReference type="Pfam" id="PF00060">
    <property type="entry name" value="Lig_chan"/>
    <property type="match status" value="1"/>
</dbReference>
<dbReference type="InterPro" id="IPR001320">
    <property type="entry name" value="Iontro_rcpt_C"/>
</dbReference>
<keyword evidence="8" id="KW-0406">Ion transport</keyword>
<sequence length="415" mass="46774">MAFPSFLRIAIMPMRHIMEIKTDEKNNVNFTGGVEAKLIEILSSKLGFDYELIIPDDKEWGKFTDGQWTGMIGMVHRNEADIALGDLTVSGPRSKVVDFVPYTMETSTFVTKIPKAMLKSASFVMPFQWPVWILSIFLIILMPILFKYLMVKKISQSRMYVSMIGNIFNQPLSFNVENGIDRILMGSWILYAVLLSSSYTALLLSSLTVPISENGITTIKELASAVSKGKYRCVTNKGSANIDTLNVSVNEDLRIIEKHTTEEDWFTAEDAVIAPTDFDDNVAVLGPKWFFLLEYGEPPQSDKYIFQETVGFGSIGVAVNKGFCCINHLSTTILWIMDTGIFKKFFDEAIYKTRMNFDSKHYAIPNGLKPLSISDLLGPFILFGGGCMLSILVFVFGEFIFHFLQRMLLLCMRAV</sequence>
<keyword evidence="18" id="KW-1185">Reference proteome</keyword>
<proteinExistence type="inferred from homology"/>
<dbReference type="Proteomes" id="UP000886998">
    <property type="component" value="Unassembled WGS sequence"/>
</dbReference>
<evidence type="ECO:0000256" key="1">
    <source>
        <dbReference type="ARBA" id="ARBA00004651"/>
    </source>
</evidence>
<evidence type="ECO:0000259" key="15">
    <source>
        <dbReference type="SMART" id="SM00079"/>
    </source>
</evidence>
<keyword evidence="3" id="KW-0813">Transport</keyword>
<evidence type="ECO:0000256" key="2">
    <source>
        <dbReference type="ARBA" id="ARBA00008685"/>
    </source>
</evidence>
<evidence type="ECO:0000313" key="17">
    <source>
        <dbReference type="EMBL" id="GFY72023.1"/>
    </source>
</evidence>
<evidence type="ECO:0000256" key="14">
    <source>
        <dbReference type="SAM" id="Phobius"/>
    </source>
</evidence>
<dbReference type="EMBL" id="BMAV01019215">
    <property type="protein sequence ID" value="GFY72023.1"/>
    <property type="molecule type" value="Genomic_DNA"/>
</dbReference>
<accession>A0A8X6YGQ9</accession>
<feature type="transmembrane region" description="Helical" evidence="14">
    <location>
        <begin position="188"/>
        <end position="209"/>
    </location>
</feature>
<evidence type="ECO:0000256" key="10">
    <source>
        <dbReference type="ARBA" id="ARBA00023170"/>
    </source>
</evidence>
<evidence type="ECO:0000313" key="18">
    <source>
        <dbReference type="Proteomes" id="UP000886998"/>
    </source>
</evidence>
<dbReference type="Gene3D" id="3.40.190.10">
    <property type="entry name" value="Periplasmic binding protein-like II"/>
    <property type="match status" value="1"/>
</dbReference>
<feature type="domain" description="Ionotropic glutamate receptor C-terminal" evidence="15">
    <location>
        <begin position="18"/>
        <end position="268"/>
    </location>
</feature>
<evidence type="ECO:0000256" key="12">
    <source>
        <dbReference type="ARBA" id="ARBA00023286"/>
    </source>
</evidence>
<dbReference type="AlphaFoldDB" id="A0A8X6YGQ9"/>
<evidence type="ECO:0000256" key="4">
    <source>
        <dbReference type="ARBA" id="ARBA00022475"/>
    </source>
</evidence>
<evidence type="ECO:0000256" key="9">
    <source>
        <dbReference type="ARBA" id="ARBA00023136"/>
    </source>
</evidence>
<dbReference type="GO" id="GO:0050906">
    <property type="term" value="P:detection of stimulus involved in sensory perception"/>
    <property type="evidence" value="ECO:0007669"/>
    <property type="project" value="UniProtKB-ARBA"/>
</dbReference>
<reference evidence="17" key="1">
    <citation type="submission" date="2020-08" db="EMBL/GenBank/DDBJ databases">
        <title>Multicomponent nature underlies the extraordinary mechanical properties of spider dragline silk.</title>
        <authorList>
            <person name="Kono N."/>
            <person name="Nakamura H."/>
            <person name="Mori M."/>
            <person name="Yoshida Y."/>
            <person name="Ohtoshi R."/>
            <person name="Malay A.D."/>
            <person name="Moran D.A.P."/>
            <person name="Tomita M."/>
            <person name="Numata K."/>
            <person name="Arakawa K."/>
        </authorList>
    </citation>
    <scope>NUCLEOTIDE SEQUENCE</scope>
</reference>
<dbReference type="OrthoDB" id="5984008at2759"/>
<keyword evidence="4" id="KW-1003">Cell membrane</keyword>
<dbReference type="InterPro" id="IPR019594">
    <property type="entry name" value="Glu/Gly-bd"/>
</dbReference>
<dbReference type="SUPFAM" id="SSF53850">
    <property type="entry name" value="Periplasmic binding protein-like II"/>
    <property type="match status" value="1"/>
</dbReference>
<comment type="similarity">
    <text evidence="2">Belongs to the glutamate-gated ion channel (TC 1.A.10.1) family.</text>
</comment>
<dbReference type="FunFam" id="3.40.190.10:FF:000078">
    <property type="entry name" value="glutamate receptor ionotropic, NMDA 3B"/>
    <property type="match status" value="1"/>
</dbReference>
<comment type="caution">
    <text evidence="17">The sequence shown here is derived from an EMBL/GenBank/DDBJ whole genome shotgun (WGS) entry which is preliminary data.</text>
</comment>
<keyword evidence="13" id="KW-0407">Ion channel</keyword>
<evidence type="ECO:0000256" key="6">
    <source>
        <dbReference type="ARBA" id="ARBA00022989"/>
    </source>
</evidence>
<dbReference type="GO" id="GO:0043226">
    <property type="term" value="C:organelle"/>
    <property type="evidence" value="ECO:0007669"/>
    <property type="project" value="UniProtKB-ARBA"/>
</dbReference>
<dbReference type="PANTHER" id="PTHR42643:SF30">
    <property type="entry name" value="IONOTROPIC RECEPTOR 40A-RELATED"/>
    <property type="match status" value="1"/>
</dbReference>
<gene>
    <name evidence="17" type="primary">AVEN_234323_1</name>
    <name evidence="17" type="ORF">TNIN_70621</name>
</gene>
<dbReference type="Gene3D" id="1.10.287.70">
    <property type="match status" value="1"/>
</dbReference>
<keyword evidence="11" id="KW-0325">Glycoprotein</keyword>
<evidence type="ECO:0000259" key="16">
    <source>
        <dbReference type="SMART" id="SM00918"/>
    </source>
</evidence>
<keyword evidence="9 14" id="KW-0472">Membrane</keyword>
<keyword evidence="6 14" id="KW-1133">Transmembrane helix</keyword>
<keyword evidence="7" id="KW-0175">Coiled coil</keyword>
<keyword evidence="5 14" id="KW-0812">Transmembrane</keyword>
<dbReference type="InterPro" id="IPR052192">
    <property type="entry name" value="Insect_Ionotropic_Sensory_Rcpt"/>
</dbReference>
<protein>
    <submittedName>
        <fullName evidence="17">Lig_chan-Glu_bd domain-containing protein</fullName>
    </submittedName>
</protein>
<feature type="transmembrane region" description="Helical" evidence="14">
    <location>
        <begin position="380"/>
        <end position="404"/>
    </location>
</feature>
<dbReference type="GO" id="GO:0015276">
    <property type="term" value="F:ligand-gated monoatomic ion channel activity"/>
    <property type="evidence" value="ECO:0007669"/>
    <property type="project" value="InterPro"/>
</dbReference>
<dbReference type="PANTHER" id="PTHR42643">
    <property type="entry name" value="IONOTROPIC RECEPTOR 20A-RELATED"/>
    <property type="match status" value="1"/>
</dbReference>
<keyword evidence="12" id="KW-1071">Ligand-gated ion channel</keyword>
<dbReference type="SMART" id="SM00918">
    <property type="entry name" value="Lig_chan-Glu_bd"/>
    <property type="match status" value="1"/>
</dbReference>
<evidence type="ECO:0000256" key="7">
    <source>
        <dbReference type="ARBA" id="ARBA00023054"/>
    </source>
</evidence>
<keyword evidence="10" id="KW-0675">Receptor</keyword>
<feature type="domain" description="Ionotropic glutamate receptor L-glutamate and glycine-binding" evidence="16">
    <location>
        <begin position="16"/>
        <end position="77"/>
    </location>
</feature>
<dbReference type="GO" id="GO:0005886">
    <property type="term" value="C:plasma membrane"/>
    <property type="evidence" value="ECO:0007669"/>
    <property type="project" value="UniProtKB-SubCell"/>
</dbReference>
<organism evidence="17 18">
    <name type="scientific">Trichonephila inaurata madagascariensis</name>
    <dbReference type="NCBI Taxonomy" id="2747483"/>
    <lineage>
        <taxon>Eukaryota</taxon>
        <taxon>Metazoa</taxon>
        <taxon>Ecdysozoa</taxon>
        <taxon>Arthropoda</taxon>
        <taxon>Chelicerata</taxon>
        <taxon>Arachnida</taxon>
        <taxon>Araneae</taxon>
        <taxon>Araneomorphae</taxon>
        <taxon>Entelegynae</taxon>
        <taxon>Araneoidea</taxon>
        <taxon>Nephilidae</taxon>
        <taxon>Trichonephila</taxon>
        <taxon>Trichonephila inaurata</taxon>
    </lineage>
</organism>
<feature type="transmembrane region" description="Helical" evidence="14">
    <location>
        <begin position="129"/>
        <end position="149"/>
    </location>
</feature>
<dbReference type="SMART" id="SM00079">
    <property type="entry name" value="PBPe"/>
    <property type="match status" value="1"/>
</dbReference>
<name>A0A8X6YGQ9_9ARAC</name>
<comment type="subcellular location">
    <subcellularLocation>
        <location evidence="1">Cell membrane</location>
        <topology evidence="1">Multi-pass membrane protein</topology>
    </subcellularLocation>
</comment>
<evidence type="ECO:0000256" key="8">
    <source>
        <dbReference type="ARBA" id="ARBA00023065"/>
    </source>
</evidence>
<evidence type="ECO:0000256" key="13">
    <source>
        <dbReference type="ARBA" id="ARBA00023303"/>
    </source>
</evidence>
<evidence type="ECO:0000256" key="3">
    <source>
        <dbReference type="ARBA" id="ARBA00022448"/>
    </source>
</evidence>
<evidence type="ECO:0000256" key="11">
    <source>
        <dbReference type="ARBA" id="ARBA00023180"/>
    </source>
</evidence>
<evidence type="ECO:0000256" key="5">
    <source>
        <dbReference type="ARBA" id="ARBA00022692"/>
    </source>
</evidence>
<dbReference type="Pfam" id="PF10613">
    <property type="entry name" value="Lig_chan-Glu_bd"/>
    <property type="match status" value="1"/>
</dbReference>